<dbReference type="EMBL" id="JANUGQ010000008">
    <property type="protein sequence ID" value="MCS0636458.1"/>
    <property type="molecule type" value="Genomic_DNA"/>
</dbReference>
<dbReference type="Proteomes" id="UP001431313">
    <property type="component" value="Unassembled WGS sequence"/>
</dbReference>
<evidence type="ECO:0000313" key="2">
    <source>
        <dbReference type="EMBL" id="MCS0636458.1"/>
    </source>
</evidence>
<name>A0ABT2CGC2_9ACTN</name>
<dbReference type="RefSeq" id="WP_258787575.1">
    <property type="nucleotide sequence ID" value="NZ_JANUGQ010000008.1"/>
</dbReference>
<evidence type="ECO:0000313" key="3">
    <source>
        <dbReference type="Proteomes" id="UP001431313"/>
    </source>
</evidence>
<proteinExistence type="predicted"/>
<gene>
    <name evidence="2" type="ORF">NX801_12450</name>
</gene>
<evidence type="ECO:0000256" key="1">
    <source>
        <dbReference type="SAM" id="MobiDB-lite"/>
    </source>
</evidence>
<feature type="region of interest" description="Disordered" evidence="1">
    <location>
        <begin position="104"/>
        <end position="126"/>
    </location>
</feature>
<comment type="caution">
    <text evidence="2">The sequence shown here is derived from an EMBL/GenBank/DDBJ whole genome shotgun (WGS) entry which is preliminary data.</text>
</comment>
<keyword evidence="3" id="KW-1185">Reference proteome</keyword>
<evidence type="ECO:0008006" key="4">
    <source>
        <dbReference type="Google" id="ProtNLM"/>
    </source>
</evidence>
<reference evidence="2" key="1">
    <citation type="submission" date="2022-08" db="EMBL/GenBank/DDBJ databases">
        <authorList>
            <person name="Somphong A."/>
            <person name="Phongsopitanun W."/>
        </authorList>
    </citation>
    <scope>NUCLEOTIDE SEQUENCE</scope>
    <source>
        <strain evidence="2">LP05-1</strain>
    </source>
</reference>
<protein>
    <recommendedName>
        <fullName evidence="4">DUF3106 domain-containing protein</fullName>
    </recommendedName>
</protein>
<organism evidence="2 3">
    <name type="scientific">Streptomyces pyxinae</name>
    <dbReference type="NCBI Taxonomy" id="2970734"/>
    <lineage>
        <taxon>Bacteria</taxon>
        <taxon>Bacillati</taxon>
        <taxon>Actinomycetota</taxon>
        <taxon>Actinomycetes</taxon>
        <taxon>Kitasatosporales</taxon>
        <taxon>Streptomycetaceae</taxon>
        <taxon>Streptomyces</taxon>
    </lineage>
</organism>
<sequence length="126" mass="15042">MLRFKRARPPLTEEQRNVRRNLERLLNPPRPSVRERLMRPVRWAEDLWCRHVSQRQLHQALDAARARVEAAMPPEWRSPEQARRRLARLRAQAPRDVRRELIRRAVAEAGRRTDHQRSAPDDPGSR</sequence>
<accession>A0ABT2CGC2</accession>